<name>A0ABS1J8B4_9BACL</name>
<accession>A0ABS1J8B4</accession>
<proteinExistence type="predicted"/>
<feature type="compositionally biased region" description="Basic and acidic residues" evidence="1">
    <location>
        <begin position="103"/>
        <end position="118"/>
    </location>
</feature>
<evidence type="ECO:0000256" key="1">
    <source>
        <dbReference type="SAM" id="MobiDB-lite"/>
    </source>
</evidence>
<evidence type="ECO:0000313" key="3">
    <source>
        <dbReference type="Proteomes" id="UP000602284"/>
    </source>
</evidence>
<keyword evidence="3" id="KW-1185">Reference proteome</keyword>
<protein>
    <submittedName>
        <fullName evidence="2">Uncharacterized protein</fullName>
    </submittedName>
</protein>
<sequence length="118" mass="14288">MTARFEFVFNERLGIQIPVQHHEWHEYTRAEQEDLIHRWESIRSRIPDRIKELEEIIEDRQLKIAVEDDWDRVVELYEDVFFIASVINDLNNWMRLEPSTTDEEGHGLAEEHASREKD</sequence>
<comment type="caution">
    <text evidence="2">The sequence shown here is derived from an EMBL/GenBank/DDBJ whole genome shotgun (WGS) entry which is preliminary data.</text>
</comment>
<evidence type="ECO:0000313" key="2">
    <source>
        <dbReference type="EMBL" id="MBL0386517.1"/>
    </source>
</evidence>
<dbReference type="EMBL" id="JAEQNB010000002">
    <property type="protein sequence ID" value="MBL0386517.1"/>
    <property type="molecule type" value="Genomic_DNA"/>
</dbReference>
<reference evidence="2 3" key="1">
    <citation type="submission" date="2021-01" db="EMBL/GenBank/DDBJ databases">
        <title>Tumebacillus sp. strain ITR2 16S ribosomal RNA gene Genome sequencing and assembly.</title>
        <authorList>
            <person name="Kang M."/>
        </authorList>
    </citation>
    <scope>NUCLEOTIDE SEQUENCE [LARGE SCALE GENOMIC DNA]</scope>
    <source>
        <strain evidence="2 3">ITR2</strain>
    </source>
</reference>
<gene>
    <name evidence="2" type="ORF">JJB07_07635</name>
</gene>
<organism evidence="2 3">
    <name type="scientific">Tumebacillus amylolyticus</name>
    <dbReference type="NCBI Taxonomy" id="2801339"/>
    <lineage>
        <taxon>Bacteria</taxon>
        <taxon>Bacillati</taxon>
        <taxon>Bacillota</taxon>
        <taxon>Bacilli</taxon>
        <taxon>Bacillales</taxon>
        <taxon>Alicyclobacillaceae</taxon>
        <taxon>Tumebacillus</taxon>
    </lineage>
</organism>
<dbReference type="RefSeq" id="WP_201633159.1">
    <property type="nucleotide sequence ID" value="NZ_JAEQNB010000002.1"/>
</dbReference>
<dbReference type="Proteomes" id="UP000602284">
    <property type="component" value="Unassembled WGS sequence"/>
</dbReference>
<feature type="region of interest" description="Disordered" evidence="1">
    <location>
        <begin position="98"/>
        <end position="118"/>
    </location>
</feature>